<keyword evidence="1" id="KW-0175">Coiled coil</keyword>
<sequence>MAPSDSDYEPSTPPPPPDKRTRRQTTKALEALQQLPATRAAATVPRRPQRQQNGEAERTQQRLTHDGLPPFPTGRVSLSSERGHEPEGSDTGLGQLAVLIASLKETIEQQSSIIANQNKIIEDIRRDRATFQSEQQHLKDQIAELQETIGSLRTRLDTVSIEPPSTQSWASVAASGPQAGSGTTVSRMTSTGTTDKDNMRQLVIDVSRVGNSTAEKVATTETAKQAIQQGMDGVERLVGTAVKGFRVWRANEGTSVIKFSVDKDKEAAIRQTTAEWLEPALPGARLVGPKWYPVKADWIEVALAMDAESGKAASWYRRSRSGARRWPASSADGSDTEHATACGRRRATCAGKKATCDARRSTCAASTAKVRIERRSENAQRTGERWTGSSRANVMNRELRILQANMKRAREAQHALHNDAALADFHFILGQEPGCFLAEGEVVLHGTNARWTTFVPQGRREGQYPVRTCISASRDVKATQLQVDSADITAVVAHIGGRRLIIVSVYIPDLSSSTRTREENMEELSSRLQAMEELVQRERLRDPHTEVVVAGDFNRHNPLWGGSHIDSTARQEESEPIIDFMAELALQSLLPTGVTTFVSDAGRTSTIDLMLTTAGLAEDLVKCSIWEHEYGSDHRAIQTRFSIDVERQEKQERLLFKNAPWDKIRQAVEQEKAAGFPSEDVDEMASRLTSWATTALEAHCPRAKPSPYMKRWWNEDLTALRKSYTYWRNRACAMRRQGREDAELRSTATRAKRLFHRTVRRHRKQHWEAFLDDSDNVWKAAKYLDLQASSSFARVPPIQKTGPEGGVATEDNEIGRELLRAFFPSPPPCEQEETTATYDQLHCEPIAKHEVKAAVFRASPDKAPGRDGLPARVWRELWPVLGDEITQLFAHSLAAGRMPKEWKVAKIVPLQKPKRKDYTVASNYRPISLLPTLGKALESLVAERIAYLVEEYGLLPKTHFGARKQRATTHALSYLCEDVFKAWRGKKTLSLVSFDVKGAYNNVATEPEIRRLRQRQIPETIVQWVQDFCTERQACILVNGTTTEVQRLPQAGLPQGSALAPILFLFFNADLVQSAPRHGSSMAFVDDYSAWVMGRSAEENTRILQDEVVPMLEKWERTSGAQFEAAKTSFIHLTRYKAAGRDSSTPLRFKGQDIVPTDRVKLLGATLDKELRFKVHLADKAGKATKAALTLRRMKGLQPKAVRQLTQSAVLPVADYASPVWYPIATHDMKQLLLQSQRIAAQAVIRGFRTVALSVAEVEAGLLPMEQRLRKQTIAFWVSIHKLGHAHPHWMLKRQRLCTKHRSPLMRVAEMCADVSIDTVSEVKPYACPPWVARPEVVICEDEEQARAAVEKYQPGRVDLYVDASVRNGRAGIGVYARPSQVCISKTVASAEQADAHLTELLAISEAANWPWGPSCVALDSDGHPTPASSIRIFSDSQSALLSVKSWRASACQEVVAEIVKKLRMVNVTLHWIPGHAGVEGNEEADKLAKAATREESELPPQRDGVPWYLARLALKRAKVMEGPPPPKWAETGKFTRKIDAAFHTGKSAEMYRQLDSTEAAILTQLRTGKTFLNEYLYKIKASEIAACDCGSIESIAHFLFACRRWRQQRAKLRQKHGQRFGELSYALGGYSSRQEGGESIDGPIERWKADMEAVRATIEFARSTGRLQPNVRDEESREEQEAEERRQLRAPSAAS</sequence>
<evidence type="ECO:0000259" key="3">
    <source>
        <dbReference type="PROSITE" id="PS50878"/>
    </source>
</evidence>
<reference evidence="5 6" key="1">
    <citation type="submission" date="2021-02" db="EMBL/GenBank/DDBJ databases">
        <title>Genome assembly of Pseudopithomyces chartarum.</title>
        <authorList>
            <person name="Jauregui R."/>
            <person name="Singh J."/>
            <person name="Voisey C."/>
        </authorList>
    </citation>
    <scope>NUCLEOTIDE SEQUENCE [LARGE SCALE GENOMIC DNA]</scope>
    <source>
        <strain evidence="5 6">AGR01</strain>
    </source>
</reference>
<dbReference type="InterPro" id="IPR002156">
    <property type="entry name" value="RNaseH_domain"/>
</dbReference>
<evidence type="ECO:0000313" key="6">
    <source>
        <dbReference type="Proteomes" id="UP001280581"/>
    </source>
</evidence>
<feature type="domain" description="Reverse transcriptase" evidence="3">
    <location>
        <begin position="891"/>
        <end position="1154"/>
    </location>
</feature>
<dbReference type="PROSITE" id="PS50878">
    <property type="entry name" value="RT_POL"/>
    <property type="match status" value="1"/>
</dbReference>
<feature type="domain" description="RNase H type-1" evidence="4">
    <location>
        <begin position="1354"/>
        <end position="1494"/>
    </location>
</feature>
<feature type="region of interest" description="Disordered" evidence="2">
    <location>
        <begin position="163"/>
        <end position="194"/>
    </location>
</feature>
<keyword evidence="6" id="KW-1185">Reference proteome</keyword>
<dbReference type="InterPro" id="IPR005135">
    <property type="entry name" value="Endo/exonuclease/phosphatase"/>
</dbReference>
<dbReference type="Pfam" id="PF00075">
    <property type="entry name" value="RNase_H"/>
    <property type="match status" value="1"/>
</dbReference>
<evidence type="ECO:0000313" key="5">
    <source>
        <dbReference type="EMBL" id="KAK3207317.1"/>
    </source>
</evidence>
<dbReference type="CDD" id="cd09276">
    <property type="entry name" value="Rnase_HI_RT_non_LTR"/>
    <property type="match status" value="1"/>
</dbReference>
<proteinExistence type="predicted"/>
<feature type="compositionally biased region" description="Low complexity" evidence="2">
    <location>
        <begin position="36"/>
        <end position="52"/>
    </location>
</feature>
<gene>
    <name evidence="5" type="ORF">GRF29_103g559242</name>
</gene>
<dbReference type="InterPro" id="IPR036397">
    <property type="entry name" value="RNaseH_sf"/>
</dbReference>
<feature type="compositionally biased region" description="Basic and acidic residues" evidence="2">
    <location>
        <begin position="55"/>
        <end position="65"/>
    </location>
</feature>
<dbReference type="PROSITE" id="PS50879">
    <property type="entry name" value="RNASE_H_1"/>
    <property type="match status" value="1"/>
</dbReference>
<dbReference type="PANTHER" id="PTHR33481">
    <property type="entry name" value="REVERSE TRANSCRIPTASE"/>
    <property type="match status" value="1"/>
</dbReference>
<dbReference type="GO" id="GO:0003676">
    <property type="term" value="F:nucleic acid binding"/>
    <property type="evidence" value="ECO:0007669"/>
    <property type="project" value="InterPro"/>
</dbReference>
<accession>A0AAN6LTS7</accession>
<dbReference type="SUPFAM" id="SSF56219">
    <property type="entry name" value="DNase I-like"/>
    <property type="match status" value="1"/>
</dbReference>
<protein>
    <recommendedName>
        <fullName evidence="7">Reverse transcriptase</fullName>
    </recommendedName>
</protein>
<dbReference type="PANTHER" id="PTHR33481:SF1">
    <property type="entry name" value="ENDONUCLEASE_EXONUCLEASE_PHOSPHATASE DOMAIN-CONTAINING PROTEIN-RELATED"/>
    <property type="match status" value="1"/>
</dbReference>
<evidence type="ECO:0000256" key="1">
    <source>
        <dbReference type="SAM" id="Coils"/>
    </source>
</evidence>
<dbReference type="Gene3D" id="3.30.420.10">
    <property type="entry name" value="Ribonuclease H-like superfamily/Ribonuclease H"/>
    <property type="match status" value="1"/>
</dbReference>
<feature type="coiled-coil region" evidence="1">
    <location>
        <begin position="121"/>
        <end position="162"/>
    </location>
</feature>
<evidence type="ECO:0000256" key="2">
    <source>
        <dbReference type="SAM" id="MobiDB-lite"/>
    </source>
</evidence>
<dbReference type="InterPro" id="IPR012337">
    <property type="entry name" value="RNaseH-like_sf"/>
</dbReference>
<comment type="caution">
    <text evidence="5">The sequence shown here is derived from an EMBL/GenBank/DDBJ whole genome shotgun (WGS) entry which is preliminary data.</text>
</comment>
<dbReference type="Pfam" id="PF14529">
    <property type="entry name" value="Exo_endo_phos_2"/>
    <property type="match status" value="1"/>
</dbReference>
<evidence type="ECO:0008006" key="7">
    <source>
        <dbReference type="Google" id="ProtNLM"/>
    </source>
</evidence>
<feature type="coiled-coil region" evidence="1">
    <location>
        <begin position="514"/>
        <end position="541"/>
    </location>
</feature>
<dbReference type="InterPro" id="IPR036691">
    <property type="entry name" value="Endo/exonu/phosph_ase_sf"/>
</dbReference>
<dbReference type="SUPFAM" id="SSF53098">
    <property type="entry name" value="Ribonuclease H-like"/>
    <property type="match status" value="1"/>
</dbReference>
<dbReference type="InterPro" id="IPR000477">
    <property type="entry name" value="RT_dom"/>
</dbReference>
<dbReference type="CDD" id="cd01650">
    <property type="entry name" value="RT_nLTR_like"/>
    <property type="match status" value="1"/>
</dbReference>
<feature type="region of interest" description="Disordered" evidence="2">
    <location>
        <begin position="1"/>
        <end position="91"/>
    </location>
</feature>
<dbReference type="Proteomes" id="UP001280581">
    <property type="component" value="Unassembled WGS sequence"/>
</dbReference>
<dbReference type="Pfam" id="PF00078">
    <property type="entry name" value="RVT_1"/>
    <property type="match status" value="1"/>
</dbReference>
<dbReference type="EMBL" id="WVTA01000009">
    <property type="protein sequence ID" value="KAK3207317.1"/>
    <property type="molecule type" value="Genomic_DNA"/>
</dbReference>
<organism evidence="5 6">
    <name type="scientific">Pseudopithomyces chartarum</name>
    <dbReference type="NCBI Taxonomy" id="1892770"/>
    <lineage>
        <taxon>Eukaryota</taxon>
        <taxon>Fungi</taxon>
        <taxon>Dikarya</taxon>
        <taxon>Ascomycota</taxon>
        <taxon>Pezizomycotina</taxon>
        <taxon>Dothideomycetes</taxon>
        <taxon>Pleosporomycetidae</taxon>
        <taxon>Pleosporales</taxon>
        <taxon>Massarineae</taxon>
        <taxon>Didymosphaeriaceae</taxon>
        <taxon>Pseudopithomyces</taxon>
    </lineage>
</organism>
<evidence type="ECO:0000259" key="4">
    <source>
        <dbReference type="PROSITE" id="PS50879"/>
    </source>
</evidence>
<feature type="region of interest" description="Disordered" evidence="2">
    <location>
        <begin position="1666"/>
        <end position="1696"/>
    </location>
</feature>
<dbReference type="Gene3D" id="3.60.10.10">
    <property type="entry name" value="Endonuclease/exonuclease/phosphatase"/>
    <property type="match status" value="1"/>
</dbReference>
<dbReference type="GO" id="GO:0004523">
    <property type="term" value="F:RNA-DNA hybrid ribonuclease activity"/>
    <property type="evidence" value="ECO:0007669"/>
    <property type="project" value="InterPro"/>
</dbReference>
<name>A0AAN6LTS7_9PLEO</name>
<feature type="compositionally biased region" description="Low complexity" evidence="2">
    <location>
        <begin position="180"/>
        <end position="193"/>
    </location>
</feature>